<dbReference type="InterPro" id="IPR011098">
    <property type="entry name" value="G5_dom"/>
</dbReference>
<dbReference type="EMBL" id="AE015927">
    <property type="protein sequence ID" value="AAO35757.1"/>
    <property type="molecule type" value="Genomic_DNA"/>
</dbReference>
<dbReference type="Proteomes" id="UP000001412">
    <property type="component" value="Chromosome"/>
</dbReference>
<dbReference type="InterPro" id="IPR051933">
    <property type="entry name" value="Resuscitation_pf_RpfB"/>
</dbReference>
<feature type="coiled-coil region" evidence="2">
    <location>
        <begin position="110"/>
        <end position="137"/>
    </location>
</feature>
<evidence type="ECO:0000256" key="1">
    <source>
        <dbReference type="ARBA" id="ARBA00022729"/>
    </source>
</evidence>
<keyword evidence="1" id="KW-0732">Signal</keyword>
<protein>
    <submittedName>
        <fullName evidence="5">Putative phosphatase-associated protein papQ</fullName>
    </submittedName>
</protein>
<evidence type="ECO:0000259" key="4">
    <source>
        <dbReference type="PROSITE" id="PS51109"/>
    </source>
</evidence>
<feature type="transmembrane region" description="Helical" evidence="3">
    <location>
        <begin position="32"/>
        <end position="51"/>
    </location>
</feature>
<proteinExistence type="predicted"/>
<evidence type="ECO:0000313" key="6">
    <source>
        <dbReference type="Proteomes" id="UP000001412"/>
    </source>
</evidence>
<dbReference type="HOGENOM" id="CLU_036884_0_1_9"/>
<feature type="domain" description="G5" evidence="4">
    <location>
        <begin position="164"/>
        <end position="244"/>
    </location>
</feature>
<keyword evidence="3" id="KW-1133">Transmembrane helix</keyword>
<dbReference type="SUPFAM" id="SSF50685">
    <property type="entry name" value="Barwin-like endoglucanases"/>
    <property type="match status" value="1"/>
</dbReference>
<keyword evidence="6" id="KW-1185">Reference proteome</keyword>
<accession>Q895T3</accession>
<dbReference type="GO" id="GO:0009254">
    <property type="term" value="P:peptidoglycan turnover"/>
    <property type="evidence" value="ECO:0007669"/>
    <property type="project" value="InterPro"/>
</dbReference>
<gene>
    <name evidence="5" type="primary">papQ</name>
    <name evidence="5" type="ordered locus">CTC_01185</name>
</gene>
<reference evidence="5 6" key="1">
    <citation type="journal article" date="2003" name="Proc. Natl. Acad. Sci. U.S.A.">
        <title>The genome sequence of Clostridium tetani, the causative agent of tetanus disease.</title>
        <authorList>
            <person name="Brueggemann H."/>
            <person name="Baumer S."/>
            <person name="Fricke W.F."/>
            <person name="Wiezer A."/>
            <person name="Liesegang H."/>
            <person name="Decker I."/>
            <person name="Herzberg C."/>
            <person name="Martinez-Arias R."/>
            <person name="Merkl R."/>
            <person name="Henne A."/>
            <person name="Gottschalk G."/>
        </authorList>
    </citation>
    <scope>NUCLEOTIDE SEQUENCE [LARGE SCALE GENOMIC DNA]</scope>
    <source>
        <strain evidence="6">Massachusetts / E88</strain>
    </source>
</reference>
<dbReference type="PANTHER" id="PTHR39160:SF4">
    <property type="entry name" value="RESUSCITATION-PROMOTING FACTOR RPFB"/>
    <property type="match status" value="1"/>
</dbReference>
<keyword evidence="2" id="KW-0175">Coiled coil</keyword>
<evidence type="ECO:0000313" key="5">
    <source>
        <dbReference type="EMBL" id="AAO35757.1"/>
    </source>
</evidence>
<dbReference type="Pfam" id="PF07501">
    <property type="entry name" value="G5"/>
    <property type="match status" value="1"/>
</dbReference>
<sequence length="355" mass="39580">MTLFFPQCQCREEMTMISNLKDFCKRNNSKKLTAQTLIILSIIVVITFVALSRKSITLVIDGEEKKLATYQNNVQNFLAKEDIKLNPKDKIDKDMDSKLSNKDVINIKRAVNVQINVDNKELAIKSAEKDIASMLEAEKIVLGSEDKILPGKDTTLSDGMKVDITRVEKKTITQSAPVNFNTVFKNDSSMLKSKKKVLQEGQKGEKQITTNVVYENGKEISRKVIKETITKKPKDKIIAQGTLSPIPVSRGTTTSFANSGVLRVKATAYWAVHGVNNTYTYSGRKAVRNPNGYSTIAVDPRVIPLGTKLYVEGYGYAIAADTGTSVKGNFIDVYFDTHKEACNWGLKYVNVYIQN</sequence>
<organism evidence="5 6">
    <name type="scientific">Clostridium tetani (strain Massachusetts / E88)</name>
    <dbReference type="NCBI Taxonomy" id="212717"/>
    <lineage>
        <taxon>Bacteria</taxon>
        <taxon>Bacillati</taxon>
        <taxon>Bacillota</taxon>
        <taxon>Clostridia</taxon>
        <taxon>Eubacteriales</taxon>
        <taxon>Clostridiaceae</taxon>
        <taxon>Clostridium</taxon>
    </lineage>
</organism>
<dbReference type="SMART" id="SM01208">
    <property type="entry name" value="G5"/>
    <property type="match status" value="1"/>
</dbReference>
<dbReference type="STRING" id="212717.CTC_01185"/>
<dbReference type="PANTHER" id="PTHR39160">
    <property type="entry name" value="CELL WALL-BINDING PROTEIN YOCH"/>
    <property type="match status" value="1"/>
</dbReference>
<keyword evidence="3" id="KW-0472">Membrane</keyword>
<dbReference type="Gene3D" id="2.40.40.10">
    <property type="entry name" value="RlpA-like domain"/>
    <property type="match status" value="1"/>
</dbReference>
<dbReference type="CDD" id="cd22786">
    <property type="entry name" value="DPBB_YuiC-like"/>
    <property type="match status" value="1"/>
</dbReference>
<dbReference type="InterPro" id="IPR010611">
    <property type="entry name" value="3D_dom"/>
</dbReference>
<dbReference type="Pfam" id="PF06725">
    <property type="entry name" value="3D"/>
    <property type="match status" value="1"/>
</dbReference>
<dbReference type="AlphaFoldDB" id="Q895T3"/>
<dbReference type="Gene3D" id="2.20.230.10">
    <property type="entry name" value="Resuscitation-promoting factor rpfb"/>
    <property type="match status" value="1"/>
</dbReference>
<dbReference type="GO" id="GO:0004553">
    <property type="term" value="F:hydrolase activity, hydrolyzing O-glycosyl compounds"/>
    <property type="evidence" value="ECO:0007669"/>
    <property type="project" value="InterPro"/>
</dbReference>
<dbReference type="InterPro" id="IPR007137">
    <property type="entry name" value="DUF348"/>
</dbReference>
<dbReference type="GO" id="GO:0019867">
    <property type="term" value="C:outer membrane"/>
    <property type="evidence" value="ECO:0007669"/>
    <property type="project" value="InterPro"/>
</dbReference>
<dbReference type="KEGG" id="ctc:CTC_01185"/>
<keyword evidence="3" id="KW-0812">Transmembrane</keyword>
<dbReference type="Pfam" id="PF03990">
    <property type="entry name" value="DUF348"/>
    <property type="match status" value="2"/>
</dbReference>
<evidence type="ECO:0000256" key="3">
    <source>
        <dbReference type="SAM" id="Phobius"/>
    </source>
</evidence>
<dbReference type="PROSITE" id="PS51109">
    <property type="entry name" value="G5"/>
    <property type="match status" value="1"/>
</dbReference>
<evidence type="ECO:0000256" key="2">
    <source>
        <dbReference type="SAM" id="Coils"/>
    </source>
</evidence>
<dbReference type="InterPro" id="IPR036908">
    <property type="entry name" value="RlpA-like_sf"/>
</dbReference>
<name>Q895T3_CLOTE</name>